<organism evidence="3 4">
    <name type="scientific">Ditylenchus destructor</name>
    <dbReference type="NCBI Taxonomy" id="166010"/>
    <lineage>
        <taxon>Eukaryota</taxon>
        <taxon>Metazoa</taxon>
        <taxon>Ecdysozoa</taxon>
        <taxon>Nematoda</taxon>
        <taxon>Chromadorea</taxon>
        <taxon>Rhabditida</taxon>
        <taxon>Tylenchina</taxon>
        <taxon>Tylenchomorpha</taxon>
        <taxon>Sphaerularioidea</taxon>
        <taxon>Anguinidae</taxon>
        <taxon>Anguininae</taxon>
        <taxon>Ditylenchus</taxon>
    </lineage>
</organism>
<name>A0AAD4MYV3_9BILA</name>
<feature type="compositionally biased region" description="Low complexity" evidence="1">
    <location>
        <begin position="228"/>
        <end position="244"/>
    </location>
</feature>
<proteinExistence type="predicted"/>
<feature type="region of interest" description="Disordered" evidence="1">
    <location>
        <begin position="149"/>
        <end position="179"/>
    </location>
</feature>
<evidence type="ECO:0000256" key="1">
    <source>
        <dbReference type="SAM" id="MobiDB-lite"/>
    </source>
</evidence>
<feature type="compositionally biased region" description="Basic and acidic residues" evidence="1">
    <location>
        <begin position="149"/>
        <end position="168"/>
    </location>
</feature>
<evidence type="ECO:0000313" key="3">
    <source>
        <dbReference type="EMBL" id="KAI1709263.1"/>
    </source>
</evidence>
<feature type="region of interest" description="Disordered" evidence="1">
    <location>
        <begin position="215"/>
        <end position="324"/>
    </location>
</feature>
<keyword evidence="2" id="KW-0732">Signal</keyword>
<feature type="compositionally biased region" description="Low complexity" evidence="1">
    <location>
        <begin position="304"/>
        <end position="313"/>
    </location>
</feature>
<dbReference type="AlphaFoldDB" id="A0AAD4MYV3"/>
<dbReference type="Proteomes" id="UP001201812">
    <property type="component" value="Unassembled WGS sequence"/>
</dbReference>
<comment type="caution">
    <text evidence="3">The sequence shown here is derived from an EMBL/GenBank/DDBJ whole genome shotgun (WGS) entry which is preliminary data.</text>
</comment>
<protein>
    <submittedName>
        <fullName evidence="3">Uncharacterized protein</fullName>
    </submittedName>
</protein>
<feature type="chain" id="PRO_5042042106" evidence="2">
    <location>
        <begin position="25"/>
        <end position="484"/>
    </location>
</feature>
<reference evidence="3" key="1">
    <citation type="submission" date="2022-01" db="EMBL/GenBank/DDBJ databases">
        <title>Genome Sequence Resource for Two Populations of Ditylenchus destructor, the Migratory Endoparasitic Phytonematode.</title>
        <authorList>
            <person name="Zhang H."/>
            <person name="Lin R."/>
            <person name="Xie B."/>
        </authorList>
    </citation>
    <scope>NUCLEOTIDE SEQUENCE</scope>
    <source>
        <strain evidence="3">BazhouSP</strain>
    </source>
</reference>
<evidence type="ECO:0000256" key="2">
    <source>
        <dbReference type="SAM" id="SignalP"/>
    </source>
</evidence>
<feature type="compositionally biased region" description="Polar residues" evidence="1">
    <location>
        <begin position="289"/>
        <end position="303"/>
    </location>
</feature>
<gene>
    <name evidence="3" type="ORF">DdX_11333</name>
</gene>
<feature type="region of interest" description="Disordered" evidence="1">
    <location>
        <begin position="102"/>
        <end position="122"/>
    </location>
</feature>
<keyword evidence="4" id="KW-1185">Reference proteome</keyword>
<accession>A0AAD4MYV3</accession>
<evidence type="ECO:0000313" key="4">
    <source>
        <dbReference type="Proteomes" id="UP001201812"/>
    </source>
</evidence>
<sequence>MRNKEQFIAAILFLLMEFLVEVDAIAQSRLAVVHALRHHQFADVQDQCQRGLCAHRNAHKATLPYTYYSSDVNSYSQQQTYAQQQTYDQSQGSYSGFQTAGNPGCCKSQHPEKSAEPSYVSPLPSQAYTREIEQYLAKLKNRNVNHHNYTEHDYSKIHTSDNSKEQGHEYSQQEYGSTVPAGDYTQHTVSEHEDIDIQPQTEYEKMSTMSRHEEKVADEYSNPSTLQYTRSTSPTTTSSGYPSSIGEYVHTDTTNVSYDHEFSTTHHPTTTPTNAQTYRAPPAVAPPTDTYSQTAPALSTPVHSTATSASTSAPINTDHEAGKGGYRQYSDVIYRKQSPEVHRTEPYLLYNDQVCTGVTLGRSLEHTSAMLAAEKCSQLNCVAINLRPMLINRDQSSEQAKDGQAIMEVIFLKTVDSRRVTSGYNCIAMQQVPRHIEEKEIGREPLLSKKTKLNAKAAQRRRSSVLNYRPIYSRSVKQAVRETS</sequence>
<feature type="signal peptide" evidence="2">
    <location>
        <begin position="1"/>
        <end position="24"/>
    </location>
</feature>
<dbReference type="EMBL" id="JAKKPZ010000031">
    <property type="protein sequence ID" value="KAI1709263.1"/>
    <property type="molecule type" value="Genomic_DNA"/>
</dbReference>